<protein>
    <submittedName>
        <fullName evidence="6">C4-dicarboxylate ABC transporter</fullName>
    </submittedName>
</protein>
<comment type="caution">
    <text evidence="6">The sequence shown here is derived from an EMBL/GenBank/DDBJ whole genome shotgun (WGS) entry which is preliminary data.</text>
</comment>
<feature type="transmembrane region" description="Helical" evidence="5">
    <location>
        <begin position="154"/>
        <end position="176"/>
    </location>
</feature>
<feature type="transmembrane region" description="Helical" evidence="5">
    <location>
        <begin position="211"/>
        <end position="229"/>
    </location>
</feature>
<dbReference type="PANTHER" id="PTHR37955">
    <property type="entry name" value="TELLURITE RESISTANCE PROTEIN TEHA"/>
    <property type="match status" value="1"/>
</dbReference>
<dbReference type="Gene3D" id="1.50.10.150">
    <property type="entry name" value="Voltage-dependent anion channel"/>
    <property type="match status" value="1"/>
</dbReference>
<dbReference type="InterPro" id="IPR004695">
    <property type="entry name" value="SLAC1/Mae1/Ssu1/TehA"/>
</dbReference>
<dbReference type="EMBL" id="WHOA01000132">
    <property type="protein sequence ID" value="NOU73726.1"/>
    <property type="molecule type" value="Genomic_DNA"/>
</dbReference>
<dbReference type="Pfam" id="PF03595">
    <property type="entry name" value="SLAC1"/>
    <property type="match status" value="1"/>
</dbReference>
<feature type="transmembrane region" description="Helical" evidence="5">
    <location>
        <begin position="241"/>
        <end position="258"/>
    </location>
</feature>
<dbReference type="InterPro" id="IPR052951">
    <property type="entry name" value="Tellurite_res_ion_channel"/>
</dbReference>
<gene>
    <name evidence="6" type="ORF">GC098_20265</name>
</gene>
<keyword evidence="3 5" id="KW-1133">Transmembrane helix</keyword>
<evidence type="ECO:0000313" key="7">
    <source>
        <dbReference type="Proteomes" id="UP000616779"/>
    </source>
</evidence>
<accession>A0ABX1Y0T3</accession>
<evidence type="ECO:0000256" key="4">
    <source>
        <dbReference type="ARBA" id="ARBA00023136"/>
    </source>
</evidence>
<feature type="transmembrane region" description="Helical" evidence="5">
    <location>
        <begin position="53"/>
        <end position="75"/>
    </location>
</feature>
<feature type="transmembrane region" description="Helical" evidence="5">
    <location>
        <begin position="298"/>
        <end position="321"/>
    </location>
</feature>
<evidence type="ECO:0000256" key="2">
    <source>
        <dbReference type="ARBA" id="ARBA00022692"/>
    </source>
</evidence>
<evidence type="ECO:0000313" key="6">
    <source>
        <dbReference type="EMBL" id="NOU73726.1"/>
    </source>
</evidence>
<evidence type="ECO:0000256" key="1">
    <source>
        <dbReference type="ARBA" id="ARBA00004141"/>
    </source>
</evidence>
<keyword evidence="4 5" id="KW-0472">Membrane</keyword>
<feature type="transmembrane region" description="Helical" evidence="5">
    <location>
        <begin position="182"/>
        <end position="204"/>
    </location>
</feature>
<dbReference type="PANTHER" id="PTHR37955:SF1">
    <property type="entry name" value="DEP DOMAIN-CONTAINING PROTEIN"/>
    <property type="match status" value="1"/>
</dbReference>
<feature type="transmembrane region" description="Helical" evidence="5">
    <location>
        <begin position="96"/>
        <end position="115"/>
    </location>
</feature>
<name>A0ABX1Y0T3_9BACL</name>
<proteinExistence type="predicted"/>
<dbReference type="Proteomes" id="UP000616779">
    <property type="component" value="Unassembled WGS sequence"/>
</dbReference>
<evidence type="ECO:0000256" key="5">
    <source>
        <dbReference type="SAM" id="Phobius"/>
    </source>
</evidence>
<keyword evidence="7" id="KW-1185">Reference proteome</keyword>
<evidence type="ECO:0000256" key="3">
    <source>
        <dbReference type="ARBA" id="ARBA00022989"/>
    </source>
</evidence>
<reference evidence="6 7" key="1">
    <citation type="submission" date="2019-10" db="EMBL/GenBank/DDBJ databases">
        <title>Description of Paenibacillus terrestris sp. nov.</title>
        <authorList>
            <person name="Carlier A."/>
            <person name="Qi S."/>
        </authorList>
    </citation>
    <scope>NUCLEOTIDE SEQUENCE [LARGE SCALE GENOMIC DNA]</scope>
    <source>
        <strain evidence="6 7">LMG 31458</strain>
    </source>
</reference>
<keyword evidence="2 5" id="KW-0812">Transmembrane</keyword>
<comment type="subcellular location">
    <subcellularLocation>
        <location evidence="1">Membrane</location>
        <topology evidence="1">Multi-pass membrane protein</topology>
    </subcellularLocation>
</comment>
<organism evidence="6 7">
    <name type="scientific">Paenibacillus phytorum</name>
    <dbReference type="NCBI Taxonomy" id="2654977"/>
    <lineage>
        <taxon>Bacteria</taxon>
        <taxon>Bacillati</taxon>
        <taxon>Bacillota</taxon>
        <taxon>Bacilli</taxon>
        <taxon>Bacillales</taxon>
        <taxon>Paenibacillaceae</taxon>
        <taxon>Paenibacillus</taxon>
    </lineage>
</organism>
<dbReference type="InterPro" id="IPR038665">
    <property type="entry name" value="Voltage-dep_anion_channel_sf"/>
</dbReference>
<sequence length="331" mass="36181">MSTMELTATKQQNIGKIGSVQYLPVNLFAAVMGISGLSSSWSLSHQLFHTSAVISDLTGAIAILVFIVLSMGFLVKWIRYPQKVAAEFTHPIAGNFFGTIPIAILLLSSILSPYQKGLSESVWIIGMILTLGLSYIIISRLLKGKLDPTHAVPAWLIPCVGVLDIAVTGGTMPFAWAHEVNLLSLAIGGFNALIFFTLIINRLIHHESLGIGLMPSMMILIAPFEVGFLGYTNSLQRIDNFAAILFYFGLFLFIVLAVKVFKKTIYFGASWWAVSFPMAALSNAALKYAIHVNTWPLKVIAALILLILTIVIIVLFVRTLINLFNGKLLQG</sequence>
<feature type="transmembrane region" description="Helical" evidence="5">
    <location>
        <begin position="121"/>
        <end position="142"/>
    </location>
</feature>
<feature type="transmembrane region" description="Helical" evidence="5">
    <location>
        <begin position="20"/>
        <end position="41"/>
    </location>
</feature>
<feature type="transmembrane region" description="Helical" evidence="5">
    <location>
        <begin position="265"/>
        <end position="286"/>
    </location>
</feature>
<dbReference type="CDD" id="cd09323">
    <property type="entry name" value="TDT_SLAC1_like"/>
    <property type="match status" value="1"/>
</dbReference>